<dbReference type="PANTHER" id="PTHR36180">
    <property type="entry name" value="DNA-BINDING PROTEIN-RELATED-RELATED"/>
    <property type="match status" value="1"/>
</dbReference>
<dbReference type="Pfam" id="PF03374">
    <property type="entry name" value="ANT"/>
    <property type="match status" value="1"/>
</dbReference>
<organism evidence="2 3">
    <name type="scientific">Caldanaerobacter subterraneus</name>
    <dbReference type="NCBI Taxonomy" id="911092"/>
    <lineage>
        <taxon>Bacteria</taxon>
        <taxon>Bacillati</taxon>
        <taxon>Bacillota</taxon>
        <taxon>Clostridia</taxon>
        <taxon>Thermoanaerobacterales</taxon>
        <taxon>Thermoanaerobacteraceae</taxon>
        <taxon>Caldanaerobacter</taxon>
    </lineage>
</organism>
<sequence>MSNLPQVFNYKNHQVRTFLIDGEPWWAVKDVCDVLDIGNPSDAVRRLDEDEVDLIEVIDSLGRTQEINIVNEAGLYNLILGSRKPEAKDFKRWITHEVIPQIRKAGVYSLDPRQLIAAAVIEAQKIIAEQEKKIKELEPKAEFFDAVAGSKDAIDMNRAAKLIYEETRMGRNKLFKILREKGILMKDNIPYQEYIDKGYFRTIEQKYTKPDGTTHFYIKTLVYQKGLDFIRKVIKEGNVIAMAR</sequence>
<feature type="domain" description="Bro-N" evidence="1">
    <location>
        <begin position="1"/>
        <end position="106"/>
    </location>
</feature>
<proteinExistence type="predicted"/>
<reference evidence="2 3" key="1">
    <citation type="submission" date="2020-04" db="EMBL/GenBank/DDBJ databases">
        <title>Draft genome sequence of Caldanaerobacter sunterraneus. strain 1523vc isolated from Griffin hot spring, Kamchatka, Russia.</title>
        <authorList>
            <person name="Toshchakov S.V."/>
            <person name="Podosokorskaya O.A."/>
            <person name="Kublanov I.V."/>
            <person name="Korzhenkov A."/>
            <person name="Patrushev M.V."/>
        </authorList>
    </citation>
    <scope>NUCLEOTIDE SEQUENCE [LARGE SCALE GENOMIC DNA]</scope>
    <source>
        <strain evidence="2 3">1523vc</strain>
    </source>
</reference>
<dbReference type="RefSeq" id="WP_170271179.1">
    <property type="nucleotide sequence ID" value="NZ_JABEQB010000025.1"/>
</dbReference>
<name>A0A7Y2PN42_9THEO</name>
<dbReference type="EMBL" id="JABEQB010000025">
    <property type="protein sequence ID" value="NNG67316.1"/>
    <property type="molecule type" value="Genomic_DNA"/>
</dbReference>
<evidence type="ECO:0000313" key="3">
    <source>
        <dbReference type="Proteomes" id="UP000529861"/>
    </source>
</evidence>
<protein>
    <submittedName>
        <fullName evidence="2">Phage antirepressor Ant</fullName>
    </submittedName>
</protein>
<dbReference type="GO" id="GO:0003677">
    <property type="term" value="F:DNA binding"/>
    <property type="evidence" value="ECO:0007669"/>
    <property type="project" value="InterPro"/>
</dbReference>
<dbReference type="Proteomes" id="UP000529861">
    <property type="component" value="Unassembled WGS sequence"/>
</dbReference>
<comment type="caution">
    <text evidence="2">The sequence shown here is derived from an EMBL/GenBank/DDBJ whole genome shotgun (WGS) entry which is preliminary data.</text>
</comment>
<dbReference type="InterPro" id="IPR005039">
    <property type="entry name" value="Ant_C"/>
</dbReference>
<dbReference type="SMART" id="SM01040">
    <property type="entry name" value="Bro-N"/>
    <property type="match status" value="1"/>
</dbReference>
<dbReference type="AlphaFoldDB" id="A0A7Y2PN42"/>
<evidence type="ECO:0000313" key="2">
    <source>
        <dbReference type="EMBL" id="NNG67316.1"/>
    </source>
</evidence>
<gene>
    <name evidence="2" type="ORF">HKI81_08800</name>
</gene>
<dbReference type="InterPro" id="IPR003497">
    <property type="entry name" value="BRO_N_domain"/>
</dbReference>
<dbReference type="Pfam" id="PF02498">
    <property type="entry name" value="Bro-N"/>
    <property type="match status" value="1"/>
</dbReference>
<dbReference type="PROSITE" id="PS51750">
    <property type="entry name" value="BRO_N"/>
    <property type="match status" value="1"/>
</dbReference>
<evidence type="ECO:0000259" key="1">
    <source>
        <dbReference type="PROSITE" id="PS51750"/>
    </source>
</evidence>
<dbReference type="PANTHER" id="PTHR36180:SF2">
    <property type="entry name" value="BRO FAMILY PROTEIN"/>
    <property type="match status" value="1"/>
</dbReference>
<accession>A0A7Y2PN42</accession>